<protein>
    <submittedName>
        <fullName evidence="14">Sodium/hydrogen exchanger</fullName>
    </submittedName>
</protein>
<keyword evidence="7" id="KW-0406">Ion transport</keyword>
<dbReference type="EMBL" id="CP151505">
    <property type="protein sequence ID" value="WZN61882.1"/>
    <property type="molecule type" value="Genomic_DNA"/>
</dbReference>
<evidence type="ECO:0000256" key="7">
    <source>
        <dbReference type="ARBA" id="ARBA00023065"/>
    </source>
</evidence>
<evidence type="ECO:0000256" key="12">
    <source>
        <dbReference type="SAM" id="Phobius"/>
    </source>
</evidence>
<feature type="transmembrane region" description="Helical" evidence="12">
    <location>
        <begin position="20"/>
        <end position="37"/>
    </location>
</feature>
<evidence type="ECO:0000256" key="11">
    <source>
        <dbReference type="ARBA" id="ARBA00047912"/>
    </source>
</evidence>
<evidence type="ECO:0000259" key="13">
    <source>
        <dbReference type="Pfam" id="PF00999"/>
    </source>
</evidence>
<evidence type="ECO:0000256" key="2">
    <source>
        <dbReference type="ARBA" id="ARBA00022448"/>
    </source>
</evidence>
<dbReference type="PANTHER" id="PTHR10110">
    <property type="entry name" value="SODIUM/HYDROGEN EXCHANGER"/>
    <property type="match status" value="1"/>
</dbReference>
<organism evidence="14 15">
    <name type="scientific">Chloropicon roscoffensis</name>
    <dbReference type="NCBI Taxonomy" id="1461544"/>
    <lineage>
        <taxon>Eukaryota</taxon>
        <taxon>Viridiplantae</taxon>
        <taxon>Chlorophyta</taxon>
        <taxon>Chloropicophyceae</taxon>
        <taxon>Chloropicales</taxon>
        <taxon>Chloropicaceae</taxon>
        <taxon>Chloropicon</taxon>
    </lineage>
</organism>
<keyword evidence="3" id="KW-1003">Cell membrane</keyword>
<dbReference type="Gene3D" id="6.10.140.1330">
    <property type="match status" value="1"/>
</dbReference>
<keyword evidence="5 12" id="KW-1133">Transmembrane helix</keyword>
<dbReference type="Pfam" id="PF00999">
    <property type="entry name" value="Na_H_Exchanger"/>
    <property type="match status" value="1"/>
</dbReference>
<evidence type="ECO:0000256" key="10">
    <source>
        <dbReference type="ARBA" id="ARBA00047524"/>
    </source>
</evidence>
<dbReference type="AlphaFoldDB" id="A0AAX4P6A9"/>
<name>A0AAX4P6A9_9CHLO</name>
<evidence type="ECO:0000313" key="15">
    <source>
        <dbReference type="Proteomes" id="UP001472866"/>
    </source>
</evidence>
<evidence type="ECO:0000256" key="5">
    <source>
        <dbReference type="ARBA" id="ARBA00022989"/>
    </source>
</evidence>
<dbReference type="InterPro" id="IPR018422">
    <property type="entry name" value="Cation/H_exchanger_CPA1"/>
</dbReference>
<comment type="subcellular location">
    <subcellularLocation>
        <location evidence="1">Cell membrane</location>
        <topology evidence="1">Multi-pass membrane protein</topology>
    </subcellularLocation>
</comment>
<evidence type="ECO:0000256" key="4">
    <source>
        <dbReference type="ARBA" id="ARBA00022692"/>
    </source>
</evidence>
<evidence type="ECO:0000256" key="1">
    <source>
        <dbReference type="ARBA" id="ARBA00004651"/>
    </source>
</evidence>
<feature type="transmembrane region" description="Helical" evidence="12">
    <location>
        <begin position="78"/>
        <end position="102"/>
    </location>
</feature>
<keyword evidence="8 12" id="KW-0472">Membrane</keyword>
<dbReference type="GO" id="GO:0051453">
    <property type="term" value="P:regulation of intracellular pH"/>
    <property type="evidence" value="ECO:0007669"/>
    <property type="project" value="TreeGrafter"/>
</dbReference>
<feature type="transmembrane region" description="Helical" evidence="12">
    <location>
        <begin position="114"/>
        <end position="135"/>
    </location>
</feature>
<keyword evidence="15" id="KW-1185">Reference proteome</keyword>
<keyword evidence="9" id="KW-0739">Sodium transport</keyword>
<keyword evidence="2" id="KW-0813">Transport</keyword>
<feature type="transmembrane region" description="Helical" evidence="12">
    <location>
        <begin position="245"/>
        <end position="265"/>
    </location>
</feature>
<feature type="transmembrane region" description="Helical" evidence="12">
    <location>
        <begin position="212"/>
        <end position="238"/>
    </location>
</feature>
<comment type="catalytic activity">
    <reaction evidence="11">
        <text>K(+)(in) + H(+)(out) = K(+)(out) + H(+)(in)</text>
        <dbReference type="Rhea" id="RHEA:29467"/>
        <dbReference type="ChEBI" id="CHEBI:15378"/>
        <dbReference type="ChEBI" id="CHEBI:29103"/>
    </reaction>
</comment>
<reference evidence="14 15" key="1">
    <citation type="submission" date="2024-03" db="EMBL/GenBank/DDBJ databases">
        <title>Complete genome sequence of the green alga Chloropicon roscoffensis RCC1871.</title>
        <authorList>
            <person name="Lemieux C."/>
            <person name="Pombert J.-F."/>
            <person name="Otis C."/>
            <person name="Turmel M."/>
        </authorList>
    </citation>
    <scope>NUCLEOTIDE SEQUENCE [LARGE SCALE GENOMIC DNA]</scope>
    <source>
        <strain evidence="14 15">RCC1871</strain>
    </source>
</reference>
<keyword evidence="4 12" id="KW-0812">Transmembrane</keyword>
<dbReference type="GO" id="GO:0015386">
    <property type="term" value="F:potassium:proton antiporter activity"/>
    <property type="evidence" value="ECO:0007669"/>
    <property type="project" value="TreeGrafter"/>
</dbReference>
<evidence type="ECO:0000256" key="6">
    <source>
        <dbReference type="ARBA" id="ARBA00023053"/>
    </source>
</evidence>
<sequence>MVEEVDASSSLFGLGDVPNGVVAMVWPLTSICLALLARQLLIIHPVFPCTSLLLILGIGLGLASGFTKLSALGDSTRMWAAIAPELVLYLFLPPLVFSDGLFTNTHYFRRESGLCILLAGPGVVVGCFLVAGFAIAALPDAAPDWKLGAALGAIVSATDPAAVLALLKEVGAEPKLSTVVSGESLLNDGSSVVLFKVAVFLAAGGSPTAEDVLAFLALEVLASPLVGLAFALVVVFWLSRTRDPVVVVALTLAASWACYVCADWLCRGSGVLAVVTSSLVLADLGKLSVTGEGSVALRCVWELAEFLANSMVFSLAGTIIGFELATATGEQVSLADLGLAVALYAYLLASRAVVVTLCLGAGRLCGLKQLGWREGVVLWWGGLRGAVGLSLALSLDEYGEQGVLPEDSSKKVLFYVIVTTVFTLTLNGPTTGRLMHAVGLVDRTERLELNCRVMAHIKSVAAARVCAACEEEGADQAVLESRVLGIFPAGGGAEVVAPAAPWLRTWSKWAEWGVEEEGDNCEDGVEEDALRRYYGSVRSEYLRLRDRRELSSQAALILAGSCDRGMDAVGGAEGTQGVHLLDWAWLCRTELVRRRAPNLSLGKISAWLNRASSLTIGFGWESGSLLRLEVAAAYAAAHRTVRGHFTSALLEEGSGSCSPCSDRVLGVLQALRGESEEKEGEARLYLRSAPELSRRTMANRRAILRVITELEEEVETMETESAMSGGDARDLLGRLSGLRLATCKRTQAIVLDTKKAL</sequence>
<dbReference type="GO" id="GO:0015385">
    <property type="term" value="F:sodium:proton antiporter activity"/>
    <property type="evidence" value="ECO:0007669"/>
    <property type="project" value="InterPro"/>
</dbReference>
<accession>A0AAX4P6A9</accession>
<evidence type="ECO:0000313" key="14">
    <source>
        <dbReference type="EMBL" id="WZN61882.1"/>
    </source>
</evidence>
<evidence type="ECO:0000256" key="8">
    <source>
        <dbReference type="ARBA" id="ARBA00023136"/>
    </source>
</evidence>
<dbReference type="PANTHER" id="PTHR10110:SF86">
    <property type="entry name" value="SODIUM_HYDROGEN EXCHANGER 7"/>
    <property type="match status" value="1"/>
</dbReference>
<dbReference type="GO" id="GO:0005886">
    <property type="term" value="C:plasma membrane"/>
    <property type="evidence" value="ECO:0007669"/>
    <property type="project" value="UniProtKB-SubCell"/>
</dbReference>
<evidence type="ECO:0000256" key="3">
    <source>
        <dbReference type="ARBA" id="ARBA00022475"/>
    </source>
</evidence>
<feature type="transmembrane region" description="Helical" evidence="12">
    <location>
        <begin position="46"/>
        <end position="66"/>
    </location>
</feature>
<comment type="catalytic activity">
    <reaction evidence="10">
        <text>Na(+)(in) + H(+)(out) = Na(+)(out) + H(+)(in)</text>
        <dbReference type="Rhea" id="RHEA:29419"/>
        <dbReference type="ChEBI" id="CHEBI:15378"/>
        <dbReference type="ChEBI" id="CHEBI:29101"/>
    </reaction>
</comment>
<proteinExistence type="predicted"/>
<dbReference type="Proteomes" id="UP001472866">
    <property type="component" value="Chromosome 05"/>
</dbReference>
<keyword evidence="6" id="KW-0915">Sodium</keyword>
<gene>
    <name evidence="14" type="ORF">HKI87_05g34170</name>
</gene>
<evidence type="ECO:0000256" key="9">
    <source>
        <dbReference type="ARBA" id="ARBA00023201"/>
    </source>
</evidence>
<dbReference type="InterPro" id="IPR006153">
    <property type="entry name" value="Cation/H_exchanger_TM"/>
</dbReference>
<feature type="domain" description="Cation/H+ exchanger transmembrane" evidence="13">
    <location>
        <begin position="37"/>
        <end position="435"/>
    </location>
</feature>
<dbReference type="GO" id="GO:0098719">
    <property type="term" value="P:sodium ion import across plasma membrane"/>
    <property type="evidence" value="ECO:0007669"/>
    <property type="project" value="TreeGrafter"/>
</dbReference>